<organism evidence="1 2">
    <name type="scientific">Candidatus Hydrogenosomobacter endosymbioticus</name>
    <dbReference type="NCBI Taxonomy" id="2558174"/>
    <lineage>
        <taxon>Bacteria</taxon>
        <taxon>Pseudomonadati</taxon>
        <taxon>Pseudomonadota</taxon>
        <taxon>Alphaproteobacteria</taxon>
        <taxon>Holosporales</taxon>
        <taxon>Holosporaceae</taxon>
        <taxon>Candidatus Hydrogenosomobacter</taxon>
    </lineage>
</organism>
<evidence type="ECO:0000313" key="1">
    <source>
        <dbReference type="EMBL" id="BDB96314.1"/>
    </source>
</evidence>
<protein>
    <recommendedName>
        <fullName evidence="3">Transposase</fullName>
    </recommendedName>
</protein>
<gene>
    <name evidence="1" type="ORF">HYD_4470</name>
</gene>
<sequence>MHSFHSYIGKQSIQTILNKKLTTAVAELPMRKKLRIIDYIGEHHNRYFPEFS</sequence>
<name>A0ABM7V970_9PROT</name>
<dbReference type="Proteomes" id="UP001320209">
    <property type="component" value="Chromosome"/>
</dbReference>
<keyword evidence="2" id="KW-1185">Reference proteome</keyword>
<evidence type="ECO:0008006" key="3">
    <source>
        <dbReference type="Google" id="ProtNLM"/>
    </source>
</evidence>
<accession>A0ABM7V970</accession>
<evidence type="ECO:0000313" key="2">
    <source>
        <dbReference type="Proteomes" id="UP001320209"/>
    </source>
</evidence>
<proteinExistence type="predicted"/>
<dbReference type="EMBL" id="AP025225">
    <property type="protein sequence ID" value="BDB96314.1"/>
    <property type="molecule type" value="Genomic_DNA"/>
</dbReference>
<reference evidence="1" key="1">
    <citation type="submission" date="2021-10" db="EMBL/GenBank/DDBJ databases">
        <title>Genome Sequence of The Candidatus Hydrogeosomobacter endosymbioticus, an Intracellular Bacterial Symbiont of the Anaerobic Ciliate GW7.</title>
        <authorList>
            <person name="Shiohama Y."/>
            <person name="Shinzato N."/>
        </authorList>
    </citation>
    <scope>NUCLEOTIDE SEQUENCE [LARGE SCALE GENOMIC DNA]</scope>
    <source>
        <strain evidence="1">200920</strain>
    </source>
</reference>